<gene>
    <name evidence="2" type="ORF">GCM10010430_70280</name>
</gene>
<evidence type="ECO:0000313" key="2">
    <source>
        <dbReference type="EMBL" id="GAA2274236.1"/>
    </source>
</evidence>
<evidence type="ECO:0000313" key="3">
    <source>
        <dbReference type="Proteomes" id="UP001500305"/>
    </source>
</evidence>
<dbReference type="Pfam" id="PF03457">
    <property type="entry name" value="HA"/>
    <property type="match status" value="1"/>
</dbReference>
<sequence length="208" mass="22625">MWAREHGGSLAAPARAAIGGYAIGAWLAGLRAAAEVPAGEPGALDPQRRAALQEIDPWWAPRWPITWQRTYSVARVWWLESDGRVDWATLPLETAFEGEALRWVRAQRAGWAELDQEQQDLLAALDIAEDQVLATARAAAAAKPKVSRADRFGAGLAALAAFVEREGPAKLPRSHGTSLGTWLNNQKAHRDKLSPEQIGQLEALGVAW</sequence>
<name>A0ABN3EX33_9ACTN</name>
<feature type="domain" description="Helicase-associated" evidence="1">
    <location>
        <begin position="150"/>
        <end position="206"/>
    </location>
</feature>
<dbReference type="RefSeq" id="WP_344640629.1">
    <property type="nucleotide sequence ID" value="NZ_BAAATR010000049.1"/>
</dbReference>
<dbReference type="EMBL" id="BAAATR010000049">
    <property type="protein sequence ID" value="GAA2274236.1"/>
    <property type="molecule type" value="Genomic_DNA"/>
</dbReference>
<dbReference type="PANTHER" id="PTHR33418">
    <property type="entry name" value="HELICASE-ASSOCIATED"/>
    <property type="match status" value="1"/>
</dbReference>
<comment type="caution">
    <text evidence="2">The sequence shown here is derived from an EMBL/GenBank/DDBJ whole genome shotgun (WGS) entry which is preliminary data.</text>
</comment>
<dbReference type="Proteomes" id="UP001500305">
    <property type="component" value="Unassembled WGS sequence"/>
</dbReference>
<keyword evidence="3" id="KW-1185">Reference proteome</keyword>
<dbReference type="PANTHER" id="PTHR33418:SF1">
    <property type="entry name" value="HELICASE-ASSOCIATED DOMAIN-CONTAINING PROTEIN"/>
    <property type="match status" value="1"/>
</dbReference>
<dbReference type="Gene3D" id="6.10.140.530">
    <property type="match status" value="1"/>
</dbReference>
<evidence type="ECO:0000259" key="1">
    <source>
        <dbReference type="Pfam" id="PF03457"/>
    </source>
</evidence>
<proteinExistence type="predicted"/>
<reference evidence="2 3" key="1">
    <citation type="journal article" date="2019" name="Int. J. Syst. Evol. Microbiol.">
        <title>The Global Catalogue of Microorganisms (GCM) 10K type strain sequencing project: providing services to taxonomists for standard genome sequencing and annotation.</title>
        <authorList>
            <consortium name="The Broad Institute Genomics Platform"/>
            <consortium name="The Broad Institute Genome Sequencing Center for Infectious Disease"/>
            <person name="Wu L."/>
            <person name="Ma J."/>
        </authorList>
    </citation>
    <scope>NUCLEOTIDE SEQUENCE [LARGE SCALE GENOMIC DNA]</scope>
    <source>
        <strain evidence="2 3">JCM 7356</strain>
    </source>
</reference>
<protein>
    <recommendedName>
        <fullName evidence="1">Helicase-associated domain-containing protein</fullName>
    </recommendedName>
</protein>
<dbReference type="InterPro" id="IPR005114">
    <property type="entry name" value="Helicase_assoc"/>
</dbReference>
<accession>A0ABN3EX33</accession>
<organism evidence="2 3">
    <name type="scientific">Kitasatospora cystarginea</name>
    <dbReference type="NCBI Taxonomy" id="58350"/>
    <lineage>
        <taxon>Bacteria</taxon>
        <taxon>Bacillati</taxon>
        <taxon>Actinomycetota</taxon>
        <taxon>Actinomycetes</taxon>
        <taxon>Kitasatosporales</taxon>
        <taxon>Streptomycetaceae</taxon>
        <taxon>Kitasatospora</taxon>
    </lineage>
</organism>